<keyword evidence="2" id="KW-1185">Reference proteome</keyword>
<dbReference type="KEGG" id="fax:FUAX_08920"/>
<dbReference type="Proteomes" id="UP001348817">
    <property type="component" value="Chromosome"/>
</dbReference>
<evidence type="ECO:0000313" key="1">
    <source>
        <dbReference type="EMBL" id="BDD08460.1"/>
    </source>
</evidence>
<dbReference type="EMBL" id="AP025314">
    <property type="protein sequence ID" value="BDD08460.1"/>
    <property type="molecule type" value="Genomic_DNA"/>
</dbReference>
<name>A0AAU9D890_9BACT</name>
<proteinExistence type="predicted"/>
<evidence type="ECO:0000313" key="2">
    <source>
        <dbReference type="Proteomes" id="UP001348817"/>
    </source>
</evidence>
<protein>
    <submittedName>
        <fullName evidence="1">Uncharacterized protein</fullName>
    </submittedName>
</protein>
<sequence>MIFNTGVYFILVPEIISKRNFLVIDFIFRRPIVYEYKGNRYGSGSVKNSGYIFGSHTPHPQYLKMIFFEVFIQTQIVSLGITVP</sequence>
<organism evidence="1 2">
    <name type="scientific">Fulvitalea axinellae</name>
    <dbReference type="NCBI Taxonomy" id="1182444"/>
    <lineage>
        <taxon>Bacteria</taxon>
        <taxon>Pseudomonadati</taxon>
        <taxon>Bacteroidota</taxon>
        <taxon>Cytophagia</taxon>
        <taxon>Cytophagales</taxon>
        <taxon>Persicobacteraceae</taxon>
        <taxon>Fulvitalea</taxon>
    </lineage>
</organism>
<gene>
    <name evidence="1" type="ORF">FUAX_08920</name>
</gene>
<accession>A0AAU9D890</accession>
<reference evidence="1 2" key="1">
    <citation type="submission" date="2021-12" db="EMBL/GenBank/DDBJ databases">
        <title>Genome sequencing of bacteria with rrn-lacking chromosome and rrn-plasmid.</title>
        <authorList>
            <person name="Anda M."/>
            <person name="Iwasaki W."/>
        </authorList>
    </citation>
    <scope>NUCLEOTIDE SEQUENCE [LARGE SCALE GENOMIC DNA]</scope>
    <source>
        <strain evidence="1 2">DSM 100852</strain>
    </source>
</reference>
<dbReference type="AlphaFoldDB" id="A0AAU9D890"/>